<dbReference type="InterPro" id="IPR050109">
    <property type="entry name" value="HTH-type_TetR-like_transc_reg"/>
</dbReference>
<dbReference type="PANTHER" id="PTHR30055:SF234">
    <property type="entry name" value="HTH-TYPE TRANSCRIPTIONAL REGULATOR BETI"/>
    <property type="match status" value="1"/>
</dbReference>
<evidence type="ECO:0000256" key="4">
    <source>
        <dbReference type="PROSITE-ProRule" id="PRU00335"/>
    </source>
</evidence>
<dbReference type="Pfam" id="PF00440">
    <property type="entry name" value="TetR_N"/>
    <property type="match status" value="1"/>
</dbReference>
<dbReference type="RefSeq" id="WP_034804214.1">
    <property type="nucleotide sequence ID" value="NZ_AWSA01000015.1"/>
</dbReference>
<dbReference type="SUPFAM" id="SSF46689">
    <property type="entry name" value="Homeodomain-like"/>
    <property type="match status" value="1"/>
</dbReference>
<dbReference type="STRING" id="1386089.N865_20280"/>
<dbReference type="GO" id="GO:0000976">
    <property type="term" value="F:transcription cis-regulatory region binding"/>
    <property type="evidence" value="ECO:0007669"/>
    <property type="project" value="TreeGrafter"/>
</dbReference>
<sequence>MTGQATGAPSRVDRRKQRTRSALLRAARQLLADGRTNVSIQEITDSADVGFGSFYNHFESKDELFEAAVTQTLQAYVDLRDAVVAGHDDPAEIFTVSFRMTGRLQRLHPELVRVLLNTGPRILVHDAGLAPRARQDIAAAKDAGRFDVDNVDLALMAAGGAMLGLLQLLESQPEADAATLTDQMTFSVLRMFGMTKREATRLCSRPLPPQPDL</sequence>
<dbReference type="AlphaFoldDB" id="W9GAU9"/>
<keyword evidence="2 4" id="KW-0238">DNA-binding</keyword>
<dbReference type="PATRIC" id="fig|1386089.3.peg.1726"/>
<keyword evidence="7" id="KW-1185">Reference proteome</keyword>
<keyword evidence="3" id="KW-0804">Transcription</keyword>
<dbReference type="InterPro" id="IPR009057">
    <property type="entry name" value="Homeodomain-like_sf"/>
</dbReference>
<organism evidence="6 7">
    <name type="scientific">Intrasporangium oryzae NRRL B-24470</name>
    <dbReference type="NCBI Taxonomy" id="1386089"/>
    <lineage>
        <taxon>Bacteria</taxon>
        <taxon>Bacillati</taxon>
        <taxon>Actinomycetota</taxon>
        <taxon>Actinomycetes</taxon>
        <taxon>Micrococcales</taxon>
        <taxon>Intrasporangiaceae</taxon>
        <taxon>Intrasporangium</taxon>
    </lineage>
</organism>
<gene>
    <name evidence="6" type="ORF">N865_20280</name>
</gene>
<protein>
    <submittedName>
        <fullName evidence="6">TetR family transcriptional regulator</fullName>
    </submittedName>
</protein>
<dbReference type="PANTHER" id="PTHR30055">
    <property type="entry name" value="HTH-TYPE TRANSCRIPTIONAL REGULATOR RUTR"/>
    <property type="match status" value="1"/>
</dbReference>
<reference evidence="6 7" key="1">
    <citation type="submission" date="2013-08" db="EMBL/GenBank/DDBJ databases">
        <title>Intrasporangium oryzae NRRL B-24470.</title>
        <authorList>
            <person name="Liu H."/>
            <person name="Wang G."/>
        </authorList>
    </citation>
    <scope>NUCLEOTIDE SEQUENCE [LARGE SCALE GENOMIC DNA]</scope>
    <source>
        <strain evidence="6 7">NRRL B-24470</strain>
    </source>
</reference>
<evidence type="ECO:0000256" key="1">
    <source>
        <dbReference type="ARBA" id="ARBA00023015"/>
    </source>
</evidence>
<proteinExistence type="predicted"/>
<dbReference type="Proteomes" id="UP000019489">
    <property type="component" value="Unassembled WGS sequence"/>
</dbReference>
<keyword evidence="1" id="KW-0805">Transcription regulation</keyword>
<dbReference type="InterPro" id="IPR049513">
    <property type="entry name" value="TetR_C_40"/>
</dbReference>
<name>W9GAU9_9MICO</name>
<evidence type="ECO:0000256" key="2">
    <source>
        <dbReference type="ARBA" id="ARBA00023125"/>
    </source>
</evidence>
<evidence type="ECO:0000313" key="6">
    <source>
        <dbReference type="EMBL" id="EWT01953.1"/>
    </source>
</evidence>
<dbReference type="eggNOG" id="COG1309">
    <property type="taxonomic scope" value="Bacteria"/>
</dbReference>
<dbReference type="Pfam" id="PF21306">
    <property type="entry name" value="TetR_C_40"/>
    <property type="match status" value="1"/>
</dbReference>
<dbReference type="InterPro" id="IPR001647">
    <property type="entry name" value="HTH_TetR"/>
</dbReference>
<dbReference type="GO" id="GO:0003700">
    <property type="term" value="F:DNA-binding transcription factor activity"/>
    <property type="evidence" value="ECO:0007669"/>
    <property type="project" value="TreeGrafter"/>
</dbReference>
<dbReference type="Gene3D" id="1.10.357.10">
    <property type="entry name" value="Tetracycline Repressor, domain 2"/>
    <property type="match status" value="1"/>
</dbReference>
<evidence type="ECO:0000313" key="7">
    <source>
        <dbReference type="Proteomes" id="UP000019489"/>
    </source>
</evidence>
<evidence type="ECO:0000259" key="5">
    <source>
        <dbReference type="PROSITE" id="PS50977"/>
    </source>
</evidence>
<feature type="DNA-binding region" description="H-T-H motif" evidence="4">
    <location>
        <begin position="39"/>
        <end position="58"/>
    </location>
</feature>
<comment type="caution">
    <text evidence="6">The sequence shown here is derived from an EMBL/GenBank/DDBJ whole genome shotgun (WGS) entry which is preliminary data.</text>
</comment>
<dbReference type="OrthoDB" id="3196926at2"/>
<accession>W9GAU9</accession>
<dbReference type="EMBL" id="AWSA01000015">
    <property type="protein sequence ID" value="EWT01953.1"/>
    <property type="molecule type" value="Genomic_DNA"/>
</dbReference>
<evidence type="ECO:0000256" key="3">
    <source>
        <dbReference type="ARBA" id="ARBA00023163"/>
    </source>
</evidence>
<dbReference type="PROSITE" id="PS50977">
    <property type="entry name" value="HTH_TETR_2"/>
    <property type="match status" value="1"/>
</dbReference>
<feature type="domain" description="HTH tetR-type" evidence="5">
    <location>
        <begin position="17"/>
        <end position="76"/>
    </location>
</feature>